<dbReference type="OrthoDB" id="1875751at2759"/>
<evidence type="ECO:0000313" key="7">
    <source>
        <dbReference type="Proteomes" id="UP000504603"/>
    </source>
</evidence>
<dbReference type="InterPro" id="IPR035979">
    <property type="entry name" value="RBD_domain_sf"/>
</dbReference>
<dbReference type="GO" id="GO:0010468">
    <property type="term" value="P:regulation of gene expression"/>
    <property type="evidence" value="ECO:0007669"/>
    <property type="project" value="TreeGrafter"/>
</dbReference>
<organism evidence="7 8">
    <name type="scientific">Momordica charantia</name>
    <name type="common">Bitter gourd</name>
    <name type="synonym">Balsam pear</name>
    <dbReference type="NCBI Taxonomy" id="3673"/>
    <lineage>
        <taxon>Eukaryota</taxon>
        <taxon>Viridiplantae</taxon>
        <taxon>Streptophyta</taxon>
        <taxon>Embryophyta</taxon>
        <taxon>Tracheophyta</taxon>
        <taxon>Spermatophyta</taxon>
        <taxon>Magnoliopsida</taxon>
        <taxon>eudicotyledons</taxon>
        <taxon>Gunneridae</taxon>
        <taxon>Pentapetalae</taxon>
        <taxon>rosids</taxon>
        <taxon>fabids</taxon>
        <taxon>Cucurbitales</taxon>
        <taxon>Cucurbitaceae</taxon>
        <taxon>Momordiceae</taxon>
        <taxon>Momordica</taxon>
    </lineage>
</organism>
<dbReference type="Pfam" id="PF00076">
    <property type="entry name" value="RRM_1"/>
    <property type="match status" value="2"/>
</dbReference>
<dbReference type="CDD" id="cd12325">
    <property type="entry name" value="RRM1_hnRNPA_hnRNPD_like"/>
    <property type="match status" value="1"/>
</dbReference>
<feature type="domain" description="RRM" evidence="6">
    <location>
        <begin position="428"/>
        <end position="504"/>
    </location>
</feature>
<feature type="domain" description="RRM" evidence="6">
    <location>
        <begin position="517"/>
        <end position="595"/>
    </location>
</feature>
<dbReference type="RefSeq" id="XP_022150110.1">
    <property type="nucleotide sequence ID" value="XM_022294418.1"/>
</dbReference>
<dbReference type="PROSITE" id="PS50096">
    <property type="entry name" value="IQ"/>
    <property type="match status" value="2"/>
</dbReference>
<keyword evidence="2" id="KW-0112">Calmodulin-binding</keyword>
<dbReference type="Pfam" id="PF00612">
    <property type="entry name" value="IQ"/>
    <property type="match status" value="2"/>
</dbReference>
<dbReference type="SMART" id="SM00015">
    <property type="entry name" value="IQ"/>
    <property type="match status" value="2"/>
</dbReference>
<dbReference type="InterPro" id="IPR000048">
    <property type="entry name" value="IQ_motif_EF-hand-BS"/>
</dbReference>
<dbReference type="InterPro" id="IPR027417">
    <property type="entry name" value="P-loop_NTPase"/>
</dbReference>
<dbReference type="FunFam" id="3.30.70.330:FF:000051">
    <property type="entry name" value="Heterogeneous nuclear ribonucleoprotein 1"/>
    <property type="match status" value="1"/>
</dbReference>
<dbReference type="SUPFAM" id="SSF54928">
    <property type="entry name" value="RNA-binding domain, RBD"/>
    <property type="match status" value="2"/>
</dbReference>
<dbReference type="Gene3D" id="1.20.5.190">
    <property type="match status" value="1"/>
</dbReference>
<keyword evidence="7" id="KW-1185">Reference proteome</keyword>
<gene>
    <name evidence="8" type="primary">LOC111018368</name>
</gene>
<dbReference type="GO" id="GO:0003723">
    <property type="term" value="F:RNA binding"/>
    <property type="evidence" value="ECO:0007669"/>
    <property type="project" value="UniProtKB-UniRule"/>
</dbReference>
<dbReference type="AlphaFoldDB" id="A0A6J1D7K7"/>
<sequence>MASSRNWLKSLINLKKPHPTASEQQEKSKKKWRLWRSASDGYGSAGKISKREFVESTESHDSRLLANAVAAVARAPLKDFVVVRQHWAAVRIQTAFRGFLARRALRALKAVVRLQAIFRGRQVRKQAAVTLRCMQALLRVQARVRARSVTNSADQLAQEEADPIKQAEKGWCDSMGTVEEVKTKHQMRRDGAAKRERALAYSILQQRSKSCASPNRGTTSKQMMTQHKKLDKNYRHHDWSWLDRWMAAKSWETSSLDTVPAETTPFYRKSEDVIHFPDSVRVRRNNVTTRISAQQPSSSSNHISPSPSSSESVCDEYSASTSSCSSAAVAADEEEAGSKPSYMHLTASIKAKQRICGGRNLPITCGKTATETHSNADFNAYNGDGFLEQYEQPQPFDLGREFERHSNVDSTGCEIKHVTSHYDSSSSGKLFVGGVSWETTEETFSEYFGKYGDIADSVIMMDKHTGRPRGFGFVTFSDPAIADMVLRKEHVIDGRAVEVKRTVPRADMNDKLVSRTKKIFVGGIPPCLTEDGFKDYFSSFGCIIEHQIMIDYQTRRSRGFGFITFENEDAVENIFAGGRIHELGGKQVEIKKAVPKRGTNDFSSNTAKNSAGFDRYRSGGVYDGKMDRALGGYDVYTTPYGGFGGNYASFYGGYGFGYGGAMYTNARYGMNGYGIPNGYGCTVGYGANGFGKGYQGNGGSMPERYHPYWY</sequence>
<protein>
    <submittedName>
        <fullName evidence="8">Protein gar2-like</fullName>
    </submittedName>
</protein>
<reference evidence="8" key="1">
    <citation type="submission" date="2025-08" db="UniProtKB">
        <authorList>
            <consortium name="RefSeq"/>
        </authorList>
    </citation>
    <scope>IDENTIFICATION</scope>
    <source>
        <strain evidence="8">OHB3-1</strain>
    </source>
</reference>
<dbReference type="PANTHER" id="PTHR48033:SF10">
    <property type="entry name" value="RNA-BINDING PROTEIN SQUID"/>
    <property type="match status" value="1"/>
</dbReference>
<dbReference type="KEGG" id="mcha:111018368"/>
<comment type="subcellular location">
    <subcellularLocation>
        <location evidence="1">Nucleus</location>
    </subcellularLocation>
</comment>
<dbReference type="PROSITE" id="PS50102">
    <property type="entry name" value="RRM"/>
    <property type="match status" value="2"/>
</dbReference>
<keyword evidence="3" id="KW-0539">Nucleus</keyword>
<dbReference type="GO" id="GO:0000785">
    <property type="term" value="C:chromatin"/>
    <property type="evidence" value="ECO:0007669"/>
    <property type="project" value="TreeGrafter"/>
</dbReference>
<proteinExistence type="predicted"/>
<feature type="region of interest" description="Disordered" evidence="5">
    <location>
        <begin position="289"/>
        <end position="315"/>
    </location>
</feature>
<dbReference type="InterPro" id="IPR000504">
    <property type="entry name" value="RRM_dom"/>
</dbReference>
<dbReference type="SUPFAM" id="SSF52540">
    <property type="entry name" value="P-loop containing nucleoside triphosphate hydrolases"/>
    <property type="match status" value="1"/>
</dbReference>
<dbReference type="CDD" id="cd23767">
    <property type="entry name" value="IQCD"/>
    <property type="match status" value="1"/>
</dbReference>
<dbReference type="SMART" id="SM00360">
    <property type="entry name" value="RRM"/>
    <property type="match status" value="2"/>
</dbReference>
<evidence type="ECO:0000313" key="8">
    <source>
        <dbReference type="RefSeq" id="XP_022150110.1"/>
    </source>
</evidence>
<evidence type="ECO:0000256" key="5">
    <source>
        <dbReference type="SAM" id="MobiDB-lite"/>
    </source>
</evidence>
<dbReference type="GO" id="GO:0005654">
    <property type="term" value="C:nucleoplasm"/>
    <property type="evidence" value="ECO:0007669"/>
    <property type="project" value="TreeGrafter"/>
</dbReference>
<dbReference type="PANTHER" id="PTHR48033">
    <property type="entry name" value="RNA-BINDING (RRM/RBD/RNP MOTIFS) FAMILY PROTEIN"/>
    <property type="match status" value="1"/>
</dbReference>
<evidence type="ECO:0000256" key="4">
    <source>
        <dbReference type="PROSITE-ProRule" id="PRU00176"/>
    </source>
</evidence>
<dbReference type="Proteomes" id="UP000504603">
    <property type="component" value="Unplaced"/>
</dbReference>
<evidence type="ECO:0000256" key="2">
    <source>
        <dbReference type="ARBA" id="ARBA00022860"/>
    </source>
</evidence>
<dbReference type="Gene3D" id="3.30.70.330">
    <property type="match status" value="2"/>
</dbReference>
<evidence type="ECO:0000256" key="3">
    <source>
        <dbReference type="ARBA" id="ARBA00023242"/>
    </source>
</evidence>
<dbReference type="InterPro" id="IPR012677">
    <property type="entry name" value="Nucleotide-bd_a/b_plait_sf"/>
</dbReference>
<name>A0A6J1D7K7_MOMCH</name>
<evidence type="ECO:0000259" key="6">
    <source>
        <dbReference type="PROSITE" id="PS50102"/>
    </source>
</evidence>
<keyword evidence="4" id="KW-0694">RNA-binding</keyword>
<accession>A0A6J1D7K7</accession>
<dbReference type="GO" id="GO:0005516">
    <property type="term" value="F:calmodulin binding"/>
    <property type="evidence" value="ECO:0007669"/>
    <property type="project" value="UniProtKB-KW"/>
</dbReference>
<evidence type="ECO:0000256" key="1">
    <source>
        <dbReference type="ARBA" id="ARBA00004123"/>
    </source>
</evidence>
<dbReference type="GeneID" id="111018368"/>